<accession>A0A411E9R3</accession>
<dbReference type="EMBL" id="CP035544">
    <property type="protein sequence ID" value="QBA64475.1"/>
    <property type="molecule type" value="Genomic_DNA"/>
</dbReference>
<dbReference type="Pfam" id="PF10026">
    <property type="entry name" value="DUF2268"/>
    <property type="match status" value="1"/>
</dbReference>
<reference evidence="2 3" key="1">
    <citation type="submission" date="2019-01" db="EMBL/GenBank/DDBJ databases">
        <title>Muriicola soli sp. nov., isolated from soil.</title>
        <authorList>
            <person name="Kang H.J."/>
            <person name="Kim S.B."/>
        </authorList>
    </citation>
    <scope>NUCLEOTIDE SEQUENCE [LARGE SCALE GENOMIC DNA]</scope>
    <source>
        <strain evidence="2 3">MMS17-SY002</strain>
    </source>
</reference>
<organism evidence="2 3">
    <name type="scientific">Muriicola soli</name>
    <dbReference type="NCBI Taxonomy" id="2507538"/>
    <lineage>
        <taxon>Bacteria</taxon>
        <taxon>Pseudomonadati</taxon>
        <taxon>Bacteroidota</taxon>
        <taxon>Flavobacteriia</taxon>
        <taxon>Flavobacteriales</taxon>
        <taxon>Flavobacteriaceae</taxon>
        <taxon>Muriicola</taxon>
    </lineage>
</organism>
<sequence length="443" mass="50369">MRLFCQALNLIGIVFLVMLMSQCRGVTDINKKATPAKVLADLNTVFDDYERLEKSGKYAELASKIIEANTDLESAQIYVEAATLYHLAEKKDSAIIMLHKAIDRGMANPTILKKFPGLENVRSEQMEGLTLRLDSLKKVLHKISNFALETRAMDQFWPYFKQARSNPDSARTFLKAYILEGPPEIRDYYAIRYYNLDNMYGQMINGAPEYYTYLMSHLNNDSLDGLKNKAAAAMKTFKGLYPNAVFPKVYIVPGLLNSGGTASEMGLFIGGDMYGRSAEMPLHELNEWQKGAIMNAKDLPQLILHELMHFQQNYSDRERENTVLYKVIEEGVCDFLSELSSGEAIESEQLQYLKSASNLDSVLQELKRDLYSEDLSLWMYNGGSIEDRPADLGYAMGYLITKSYYRNCKDKKQCLEDLLNTNDMKAILKGSDYGRILEEQPDI</sequence>
<feature type="domain" description="DUF2268" evidence="1">
    <location>
        <begin position="295"/>
        <end position="409"/>
    </location>
</feature>
<protein>
    <recommendedName>
        <fullName evidence="1">DUF2268 domain-containing protein</fullName>
    </recommendedName>
</protein>
<evidence type="ECO:0000259" key="1">
    <source>
        <dbReference type="Pfam" id="PF10026"/>
    </source>
</evidence>
<proteinExistence type="predicted"/>
<keyword evidence="3" id="KW-1185">Reference proteome</keyword>
<dbReference type="Proteomes" id="UP000290889">
    <property type="component" value="Chromosome"/>
</dbReference>
<evidence type="ECO:0000313" key="2">
    <source>
        <dbReference type="EMBL" id="QBA64475.1"/>
    </source>
</evidence>
<dbReference type="AlphaFoldDB" id="A0A411E9R3"/>
<dbReference type="OrthoDB" id="6402335at2"/>
<dbReference type="KEGG" id="mur:EQY75_08025"/>
<dbReference type="InterPro" id="IPR018728">
    <property type="entry name" value="DUF2268"/>
</dbReference>
<dbReference type="RefSeq" id="WP_129604694.1">
    <property type="nucleotide sequence ID" value="NZ_CP035544.1"/>
</dbReference>
<gene>
    <name evidence="2" type="ORF">EQY75_08025</name>
</gene>
<evidence type="ECO:0000313" key="3">
    <source>
        <dbReference type="Proteomes" id="UP000290889"/>
    </source>
</evidence>
<name>A0A411E9R3_9FLAO</name>